<accession>A0A1M5HLK8</accession>
<keyword evidence="6" id="KW-1185">Reference proteome</keyword>
<feature type="active site" description="Proton donor/acceptor" evidence="3">
    <location>
        <position position="80"/>
    </location>
</feature>
<dbReference type="RefSeq" id="WP_072963654.1">
    <property type="nucleotide sequence ID" value="NZ_FQUH01000034.1"/>
</dbReference>
<dbReference type="InterPro" id="IPR050275">
    <property type="entry name" value="PGM_Phosphatase"/>
</dbReference>
<dbReference type="PIRSF" id="PIRSF000709">
    <property type="entry name" value="6PFK_2-Ptase"/>
    <property type="match status" value="1"/>
</dbReference>
<dbReference type="SUPFAM" id="SSF53254">
    <property type="entry name" value="Phosphoglycerate mutase-like"/>
    <property type="match status" value="1"/>
</dbReference>
<dbReference type="SMART" id="SM00855">
    <property type="entry name" value="PGAM"/>
    <property type="match status" value="1"/>
</dbReference>
<evidence type="ECO:0000256" key="1">
    <source>
        <dbReference type="ARBA" id="ARBA00023152"/>
    </source>
</evidence>
<dbReference type="PANTHER" id="PTHR48100">
    <property type="entry name" value="BROAD-SPECIFICITY PHOSPHATASE YOR283W-RELATED"/>
    <property type="match status" value="1"/>
</dbReference>
<sequence length="183" mass="21310">MEIHLVRHGETVANKEKRMQGVTDTPLTDLGISQARELEKNLSQYKFDLCMSSPLKRAKDTARIVTNERQPIIVNDDLIELDFGSWEGVKKRDVESLYPVDYEMFWNFPHCYKPKSGESFQEAGYRIKKFLDVLKKEHGTKTLLIVTHAIVIKTILIKIENRCLSTMWDAPFVHNCFHTIREI</sequence>
<evidence type="ECO:0000256" key="3">
    <source>
        <dbReference type="PIRSR" id="PIRSR613078-1"/>
    </source>
</evidence>
<feature type="binding site" evidence="4">
    <location>
        <begin position="7"/>
        <end position="14"/>
    </location>
    <ligand>
        <name>substrate</name>
    </ligand>
</feature>
<feature type="binding site" evidence="4">
    <location>
        <position position="57"/>
    </location>
    <ligand>
        <name>substrate</name>
    </ligand>
</feature>
<proteinExistence type="predicted"/>
<dbReference type="InterPro" id="IPR029033">
    <property type="entry name" value="His_PPase_superfam"/>
</dbReference>
<keyword evidence="1" id="KW-0324">Glycolysis</keyword>
<dbReference type="PANTHER" id="PTHR48100:SF1">
    <property type="entry name" value="HISTIDINE PHOSPHATASE FAMILY PROTEIN-RELATED"/>
    <property type="match status" value="1"/>
</dbReference>
<evidence type="ECO:0000256" key="2">
    <source>
        <dbReference type="ARBA" id="ARBA00023235"/>
    </source>
</evidence>
<dbReference type="AlphaFoldDB" id="A0A1M5HLK8"/>
<dbReference type="InterPro" id="IPR013078">
    <property type="entry name" value="His_Pase_superF_clade-1"/>
</dbReference>
<keyword evidence="2" id="KW-0413">Isomerase</keyword>
<dbReference type="Proteomes" id="UP000184159">
    <property type="component" value="Unassembled WGS sequence"/>
</dbReference>
<evidence type="ECO:0000256" key="4">
    <source>
        <dbReference type="PIRSR" id="PIRSR613078-2"/>
    </source>
</evidence>
<gene>
    <name evidence="5" type="ORF">SAMN02745781_04136</name>
</gene>
<dbReference type="Pfam" id="PF00300">
    <property type="entry name" value="His_Phos_1"/>
    <property type="match status" value="1"/>
</dbReference>
<evidence type="ECO:0000313" key="6">
    <source>
        <dbReference type="Proteomes" id="UP000184159"/>
    </source>
</evidence>
<feature type="active site" description="Tele-phosphohistidine intermediate" evidence="3">
    <location>
        <position position="8"/>
    </location>
</feature>
<feature type="binding site" evidence="4">
    <location>
        <position position="91"/>
    </location>
    <ligand>
        <name>substrate</name>
    </ligand>
</feature>
<protein>
    <submittedName>
        <fullName evidence="5">Probable phosphoglycerate mutase</fullName>
    </submittedName>
</protein>
<reference evidence="6" key="1">
    <citation type="submission" date="2016-11" db="EMBL/GenBank/DDBJ databases">
        <authorList>
            <person name="Varghese N."/>
            <person name="Submissions S."/>
        </authorList>
    </citation>
    <scope>NUCLEOTIDE SEQUENCE [LARGE SCALE GENOMIC DNA]</scope>
    <source>
        <strain evidence="6">DSM 21264</strain>
    </source>
</reference>
<name>A0A1M5HLK8_VIBGA</name>
<organism evidence="5 6">
    <name type="scientific">Vibrio gazogenes DSM 21264 = NBRC 103151</name>
    <dbReference type="NCBI Taxonomy" id="1123492"/>
    <lineage>
        <taxon>Bacteria</taxon>
        <taxon>Pseudomonadati</taxon>
        <taxon>Pseudomonadota</taxon>
        <taxon>Gammaproteobacteria</taxon>
        <taxon>Vibrionales</taxon>
        <taxon>Vibrionaceae</taxon>
        <taxon>Vibrio</taxon>
    </lineage>
</organism>
<dbReference type="GO" id="GO:0005737">
    <property type="term" value="C:cytoplasm"/>
    <property type="evidence" value="ECO:0007669"/>
    <property type="project" value="TreeGrafter"/>
</dbReference>
<dbReference type="Gene3D" id="3.40.50.1240">
    <property type="entry name" value="Phosphoglycerate mutase-like"/>
    <property type="match status" value="1"/>
</dbReference>
<dbReference type="PROSITE" id="PS00175">
    <property type="entry name" value="PG_MUTASE"/>
    <property type="match status" value="1"/>
</dbReference>
<dbReference type="CDD" id="cd07067">
    <property type="entry name" value="HP_PGM_like"/>
    <property type="match status" value="1"/>
</dbReference>
<dbReference type="EMBL" id="FQUH01000034">
    <property type="protein sequence ID" value="SHG16845.1"/>
    <property type="molecule type" value="Genomic_DNA"/>
</dbReference>
<evidence type="ECO:0000313" key="5">
    <source>
        <dbReference type="EMBL" id="SHG16845.1"/>
    </source>
</evidence>
<dbReference type="GO" id="GO:0016791">
    <property type="term" value="F:phosphatase activity"/>
    <property type="evidence" value="ECO:0007669"/>
    <property type="project" value="TreeGrafter"/>
</dbReference>
<dbReference type="InterPro" id="IPR001345">
    <property type="entry name" value="PG/BPGM_mutase_AS"/>
</dbReference>